<dbReference type="Pfam" id="PF13585">
    <property type="entry name" value="CHU_C"/>
    <property type="match status" value="1"/>
</dbReference>
<dbReference type="Pfam" id="PF17517">
    <property type="entry name" value="IgGFc_binding"/>
    <property type="match status" value="1"/>
</dbReference>
<dbReference type="Proteomes" id="UP000031473">
    <property type="component" value="Unassembled WGS sequence"/>
</dbReference>
<dbReference type="AlphaFoldDB" id="A0A0C1D2B9"/>
<comment type="caution">
    <text evidence="2">The sequence shown here is derived from an EMBL/GenBank/DDBJ whole genome shotgun (WGS) entry which is preliminary data.</text>
</comment>
<dbReference type="EMBL" id="JSYL01000013">
    <property type="protein sequence ID" value="KIA87925.1"/>
    <property type="molecule type" value="Genomic_DNA"/>
</dbReference>
<dbReference type="InterPro" id="IPR026341">
    <property type="entry name" value="T9SS_type_B"/>
</dbReference>
<accession>A0A0C1D2B9</accession>
<organism evidence="2 3">
    <name type="scientific">Kaistella jeonii</name>
    <dbReference type="NCBI Taxonomy" id="266749"/>
    <lineage>
        <taxon>Bacteria</taxon>
        <taxon>Pseudomonadati</taxon>
        <taxon>Bacteroidota</taxon>
        <taxon>Flavobacteriia</taxon>
        <taxon>Flavobacteriales</taxon>
        <taxon>Weeksellaceae</taxon>
        <taxon>Chryseobacterium group</taxon>
        <taxon>Kaistella</taxon>
    </lineage>
</organism>
<keyword evidence="3" id="KW-1185">Reference proteome</keyword>
<reference evidence="2 3" key="1">
    <citation type="submission" date="2014-10" db="EMBL/GenBank/DDBJ databases">
        <title>Kaistella jeonii genome.</title>
        <authorList>
            <person name="Clayton J.T."/>
            <person name="Newman J.D."/>
        </authorList>
    </citation>
    <scope>NUCLEOTIDE SEQUENCE [LARGE SCALE GENOMIC DNA]</scope>
    <source>
        <strain evidence="2 3">DSM 17048</strain>
    </source>
</reference>
<dbReference type="RefSeq" id="WP_039354340.1">
    <property type="nucleotide sequence ID" value="NZ_FOLA01000014.1"/>
</dbReference>
<evidence type="ECO:0000259" key="1">
    <source>
        <dbReference type="Pfam" id="PF17517"/>
    </source>
</evidence>
<protein>
    <recommendedName>
        <fullName evidence="1">IgGFc-binding protein N-terminal domain-containing protein</fullName>
    </recommendedName>
</protein>
<gene>
    <name evidence="2" type="ORF">OA86_13480</name>
</gene>
<dbReference type="Gene3D" id="2.60.40.3440">
    <property type="match status" value="1"/>
</dbReference>
<dbReference type="NCBIfam" id="TIGR04131">
    <property type="entry name" value="Bac_Flav_CTERM"/>
    <property type="match status" value="1"/>
</dbReference>
<dbReference type="OrthoDB" id="9765926at2"/>
<evidence type="ECO:0000313" key="3">
    <source>
        <dbReference type="Proteomes" id="UP000031473"/>
    </source>
</evidence>
<name>A0A0C1D2B9_9FLAO</name>
<proteinExistence type="predicted"/>
<dbReference type="STRING" id="266749.SAMN05421876_11421"/>
<feature type="domain" description="IgGFc-binding protein N-terminal" evidence="1">
    <location>
        <begin position="129"/>
        <end position="462"/>
    </location>
</feature>
<dbReference type="InterPro" id="IPR035234">
    <property type="entry name" value="IgGFc-bd_N"/>
</dbReference>
<evidence type="ECO:0000313" key="2">
    <source>
        <dbReference type="EMBL" id="KIA87925.1"/>
    </source>
</evidence>
<sequence length="830" mass="92676">MKKIFLIIIFLFIQNHLKAQLDLEHWFPPVYKTGGDISNAVVSLSTDKITPFKVFIYNADQVIGTVVLSKNNPVEYNLGNEIGAVLADNIADTMKNLNAGLHLVGENSFYAHLKFYGTNTEIISSKGKTALGKSFFIVNDQNIIYDNSTYSFNYQASFMAYADDTHIKIKNYSKGLVFTDGSKQDVINITLNKNQSYIVAALKRDNYAPIDGFNDFYDPNLIGATVTSDKPIVVSNGNFLSQDAGLDIKGSLNIDQNLPVNRIGKEYLLVNGMSAGNFYMEKSLIVATEDNTKLFFNNENVPFQTLNKGQHYIGPYQDNKYLNSNEPDFTNEEGRKIPTSAMLIRSDKPIYCYQLLATFHDKPKDPRGYVPRVGSSSAMLLSYPLDKDYQLKTVVLSSVDKLGTIDMRSKISIKSEKNANIKVNGNVVSGGTDITSKPRWKYNTVQNLKGNVIIESDKSLNIDFVGGINKIEGVEYSGYAGSVVSYSNDPVITVNGNCIEEGMLLSLNNIDFDLIQWQLNGVDIPGANSETFVPAQPGNYTCVLTYSGLKYITNSITVVNCPYTVINKDFGSICNTLEITPTFSAPNQNTAVAKLEILSQPFNGVVTINNFSLKYTPNEGFSGNDRFVYRICNATNGLCETVKATVFVNLKPTAEIINEIYPVVENNGTATYDLTKVIINLDNNQYDFYEDSALTKIIFSPSSFQTTLGKVYLKISAPSGCYIVKEIILLSLSNNIDLPNFFSPNGDGVNDYWDFSKLKSYNITQLQIFDRFGKKVFEPDQPITNYQWSGKDNFKKSLPTDTYWAVIIWNNPRTGMPVIKQMWILLQNRN</sequence>
<dbReference type="Pfam" id="PF17963">
    <property type="entry name" value="Big_9"/>
    <property type="match status" value="1"/>
</dbReference>